<dbReference type="InterPro" id="IPR029264">
    <property type="entry name" value="ARF7EP_C"/>
</dbReference>
<dbReference type="Proteomes" id="UP000314986">
    <property type="component" value="Unassembled WGS sequence"/>
</dbReference>
<reference evidence="3" key="3">
    <citation type="journal article" date="2014" name="Nature">
        <title>Elephant shark genome provides unique insights into gnathostome evolution.</title>
        <authorList>
            <consortium name="International Elephant Shark Genome Sequencing Consortium"/>
            <person name="Venkatesh B."/>
            <person name="Lee A.P."/>
            <person name="Ravi V."/>
            <person name="Maurya A.K."/>
            <person name="Lian M.M."/>
            <person name="Swann J.B."/>
            <person name="Ohta Y."/>
            <person name="Flajnik M.F."/>
            <person name="Sutoh Y."/>
            <person name="Kasahara M."/>
            <person name="Hoon S."/>
            <person name="Gangu V."/>
            <person name="Roy S.W."/>
            <person name="Irimia M."/>
            <person name="Korzh V."/>
            <person name="Kondrychyn I."/>
            <person name="Lim Z.W."/>
            <person name="Tay B.H."/>
            <person name="Tohari S."/>
            <person name="Kong K.W."/>
            <person name="Ho S."/>
            <person name="Lorente-Galdos B."/>
            <person name="Quilez J."/>
            <person name="Marques-Bonet T."/>
            <person name="Raney B.J."/>
            <person name="Ingham P.W."/>
            <person name="Tay A."/>
            <person name="Hillier L.W."/>
            <person name="Minx P."/>
            <person name="Boehm T."/>
            <person name="Wilson R.K."/>
            <person name="Brenner S."/>
            <person name="Warren W.C."/>
        </authorList>
    </citation>
    <scope>NUCLEOTIDE SEQUENCE [LARGE SCALE GENOMIC DNA]</scope>
</reference>
<reference evidence="3" key="2">
    <citation type="journal article" date="2007" name="PLoS Biol.">
        <title>Survey sequencing and comparative analysis of the elephant shark (Callorhinchus milii) genome.</title>
        <authorList>
            <person name="Venkatesh B."/>
            <person name="Kirkness E.F."/>
            <person name="Loh Y.H."/>
            <person name="Halpern A.L."/>
            <person name="Lee A.P."/>
            <person name="Johnson J."/>
            <person name="Dandona N."/>
            <person name="Viswanathan L.D."/>
            <person name="Tay A."/>
            <person name="Venter J.C."/>
            <person name="Strausberg R.L."/>
            <person name="Brenner S."/>
        </authorList>
    </citation>
    <scope>NUCLEOTIDE SEQUENCE [LARGE SCALE GENOMIC DNA]</scope>
</reference>
<dbReference type="OMA" id="WVYDDIV"/>
<dbReference type="AlphaFoldDB" id="A0A4W3JRR2"/>
<evidence type="ECO:0000259" key="1">
    <source>
        <dbReference type="Pfam" id="PF14949"/>
    </source>
</evidence>
<dbReference type="Ensembl" id="ENSCMIT00000042514.1">
    <property type="protein sequence ID" value="ENSCMIP00000041916.1"/>
    <property type="gene ID" value="ENSCMIG00000017447.1"/>
</dbReference>
<reference evidence="2" key="5">
    <citation type="submission" date="2025-09" db="UniProtKB">
        <authorList>
            <consortium name="Ensembl"/>
        </authorList>
    </citation>
    <scope>IDENTIFICATION</scope>
</reference>
<dbReference type="STRING" id="7868.ENSCMIP00000041916"/>
<dbReference type="Pfam" id="PF14949">
    <property type="entry name" value="ARF7EP_C"/>
    <property type="match status" value="1"/>
</dbReference>
<dbReference type="FunCoup" id="A0A4W3JRR2">
    <property type="interactions" value="4"/>
</dbReference>
<keyword evidence="3" id="KW-1185">Reference proteome</keyword>
<name>A0A4W3JRR2_CALMI</name>
<dbReference type="PANTHER" id="PTHR46536">
    <property type="entry name" value="ARL14 EFFECTOR PROTEIN"/>
    <property type="match status" value="1"/>
</dbReference>
<evidence type="ECO:0000313" key="2">
    <source>
        <dbReference type="Ensembl" id="ENSCMIP00000041916.1"/>
    </source>
</evidence>
<feature type="domain" description="ARF7 effector protein C-terminal" evidence="1">
    <location>
        <begin position="52"/>
        <end position="155"/>
    </location>
</feature>
<proteinExistence type="predicted"/>
<organism evidence="2 3">
    <name type="scientific">Callorhinchus milii</name>
    <name type="common">Ghost shark</name>
    <dbReference type="NCBI Taxonomy" id="7868"/>
    <lineage>
        <taxon>Eukaryota</taxon>
        <taxon>Metazoa</taxon>
        <taxon>Chordata</taxon>
        <taxon>Craniata</taxon>
        <taxon>Vertebrata</taxon>
        <taxon>Chondrichthyes</taxon>
        <taxon>Holocephali</taxon>
        <taxon>Chimaeriformes</taxon>
        <taxon>Callorhinchidae</taxon>
        <taxon>Callorhinchus</taxon>
    </lineage>
</organism>
<dbReference type="InParanoid" id="A0A4W3JRR2"/>
<reference evidence="3" key="1">
    <citation type="journal article" date="2006" name="Science">
        <title>Ancient noncoding elements conserved in the human genome.</title>
        <authorList>
            <person name="Venkatesh B."/>
            <person name="Kirkness E.F."/>
            <person name="Loh Y.H."/>
            <person name="Halpern A.L."/>
            <person name="Lee A.P."/>
            <person name="Johnson J."/>
            <person name="Dandona N."/>
            <person name="Viswanathan L.D."/>
            <person name="Tay A."/>
            <person name="Venter J.C."/>
            <person name="Strausberg R.L."/>
            <person name="Brenner S."/>
        </authorList>
    </citation>
    <scope>NUCLEOTIDE SEQUENCE [LARGE SCALE GENOMIC DNA]</scope>
</reference>
<dbReference type="PANTHER" id="PTHR46536:SF2">
    <property type="entry name" value="ADP RIBOSYLATION FACTOR LIKE GTPASE 14 EFFECTOR PROTEIN LIKE"/>
    <property type="match status" value="1"/>
</dbReference>
<accession>A0A4W3JRR2</accession>
<evidence type="ECO:0000313" key="3">
    <source>
        <dbReference type="Proteomes" id="UP000314986"/>
    </source>
</evidence>
<protein>
    <submittedName>
        <fullName evidence="2">ARF like GTPase 14 effector protein like</fullName>
    </submittedName>
</protein>
<gene>
    <name evidence="2" type="primary">LOC103181127</name>
</gene>
<reference evidence="2" key="4">
    <citation type="submission" date="2025-08" db="UniProtKB">
        <authorList>
            <consortium name="Ensembl"/>
        </authorList>
    </citation>
    <scope>IDENTIFICATION</scope>
</reference>
<dbReference type="GeneTree" id="ENSGT00940000160347"/>
<sequence>MSVMKYCAEASISSQNGTTSFAKNYSMKDRKQVVEEENVAEAETRKKMKQIERQLRCLTFRNPGPLVADFNPETRLQTKRARRTKLRQLVFEKKADGQRKYDQAGKLLLCGTDLCDCLNANCSGCFYPCPKCSSWKCGPKCRCNRKWIYEQIETEGSDAVQMFPNFDSNGICSDLNDFIQ</sequence>